<keyword evidence="2" id="KW-1185">Reference proteome</keyword>
<organism evidence="1 2">
    <name type="scientific">Roseateles oligotrophus</name>
    <dbReference type="NCBI Taxonomy" id="1769250"/>
    <lineage>
        <taxon>Bacteria</taxon>
        <taxon>Pseudomonadati</taxon>
        <taxon>Pseudomonadota</taxon>
        <taxon>Betaproteobacteria</taxon>
        <taxon>Burkholderiales</taxon>
        <taxon>Sphaerotilaceae</taxon>
        <taxon>Roseateles</taxon>
    </lineage>
</organism>
<reference evidence="1 2" key="1">
    <citation type="submission" date="2021-11" db="EMBL/GenBank/DDBJ databases">
        <authorList>
            <person name="Liang Q."/>
            <person name="Mou H."/>
            <person name="Liu Z."/>
        </authorList>
    </citation>
    <scope>NUCLEOTIDE SEQUENCE [LARGE SCALE GENOMIC DNA]</scope>
    <source>
        <strain evidence="1 2">CHU3</strain>
    </source>
</reference>
<comment type="caution">
    <text evidence="1">The sequence shown here is derived from an EMBL/GenBank/DDBJ whole genome shotgun (WGS) entry which is preliminary data.</text>
</comment>
<evidence type="ECO:0000313" key="2">
    <source>
        <dbReference type="Proteomes" id="UP001209701"/>
    </source>
</evidence>
<dbReference type="RefSeq" id="WP_263570626.1">
    <property type="nucleotide sequence ID" value="NZ_JAJIRN010000003.1"/>
</dbReference>
<dbReference type="Pfam" id="PF14907">
    <property type="entry name" value="NTP_transf_5"/>
    <property type="match status" value="1"/>
</dbReference>
<accession>A0ABT2YD79</accession>
<dbReference type="InterPro" id="IPR039498">
    <property type="entry name" value="NTP_transf_5"/>
</dbReference>
<gene>
    <name evidence="1" type="ORF">LNV07_07815</name>
</gene>
<dbReference type="EMBL" id="JAJIRN010000003">
    <property type="protein sequence ID" value="MCV2368002.1"/>
    <property type="molecule type" value="Genomic_DNA"/>
</dbReference>
<proteinExistence type="predicted"/>
<evidence type="ECO:0000313" key="1">
    <source>
        <dbReference type="EMBL" id="MCV2368002.1"/>
    </source>
</evidence>
<protein>
    <submittedName>
        <fullName evidence="1">Nucleotidyltransferase family protein</fullName>
    </submittedName>
</protein>
<name>A0ABT2YD79_9BURK</name>
<sequence length="359" mass="41078">MSPIAAQPYLLTATLRQPERARRYGTRDWERLVWQSRAAELMAQLHLALDAADVLRLAPAEAQRHLNLAAEIAARHASAVQSELRELQEALHLLDVPVLLLKGAAYCVLANPASIGRIFNDIDILVPKLALPGVEQHLTWAGWHPSNTNAYDERYYREWMHEIPPMEHKNRATVLDVHFTILPPTSGIRPNPQDLFDSALQLPGEWSFFRVLAPTDMVIHSACHLFFGEFHKGLRDLYDLHRLLSDFSARAEFWPGLVARAQHLRLGLPLLDALQQCRRLYETQIPDDVIAVLQAQVRSPWPRFMRAWIFEHALRPAHASAFGPSTRLAHWMVFVRSHWLRMPLPLLAYHLAHKALFAQ</sequence>
<dbReference type="Proteomes" id="UP001209701">
    <property type="component" value="Unassembled WGS sequence"/>
</dbReference>